<protein>
    <submittedName>
        <fullName evidence="2">Uncharacterized protein</fullName>
    </submittedName>
</protein>
<feature type="region of interest" description="Disordered" evidence="1">
    <location>
        <begin position="57"/>
        <end position="89"/>
    </location>
</feature>
<gene>
    <name evidence="2" type="ORF">HJG60_009022</name>
</gene>
<feature type="region of interest" description="Disordered" evidence="1">
    <location>
        <begin position="1"/>
        <end position="44"/>
    </location>
</feature>
<evidence type="ECO:0000256" key="1">
    <source>
        <dbReference type="SAM" id="MobiDB-lite"/>
    </source>
</evidence>
<accession>A0A834DCP0</accession>
<sequence length="160" mass="18431">MATERLNKLEALMRPAASRSKMLYHHKSPRSKQSLVHPNPQGGKTLIQIKSLDSSPRKSFLYRSPPVLPLPRTQESPPLAPPSLGPRRPGFQLQLKSQLSFFPFKSQKKRHRMTFLLTFIHSSKQQRRPATPLIRPFMVLHLSGHKSLHHYAEMQETWLG</sequence>
<proteinExistence type="predicted"/>
<dbReference type="EMBL" id="JABVXQ010000014">
    <property type="protein sequence ID" value="KAF6078100.1"/>
    <property type="molecule type" value="Genomic_DNA"/>
</dbReference>
<dbReference type="Proteomes" id="UP000664940">
    <property type="component" value="Unassembled WGS sequence"/>
</dbReference>
<name>A0A834DCP0_9CHIR</name>
<dbReference type="AlphaFoldDB" id="A0A834DCP0"/>
<evidence type="ECO:0000313" key="2">
    <source>
        <dbReference type="EMBL" id="KAF6078100.1"/>
    </source>
</evidence>
<comment type="caution">
    <text evidence="2">The sequence shown here is derived from an EMBL/GenBank/DDBJ whole genome shotgun (WGS) entry which is preliminary data.</text>
</comment>
<evidence type="ECO:0000313" key="3">
    <source>
        <dbReference type="Proteomes" id="UP000664940"/>
    </source>
</evidence>
<organism evidence="2 3">
    <name type="scientific">Phyllostomus discolor</name>
    <name type="common">pale spear-nosed bat</name>
    <dbReference type="NCBI Taxonomy" id="89673"/>
    <lineage>
        <taxon>Eukaryota</taxon>
        <taxon>Metazoa</taxon>
        <taxon>Chordata</taxon>
        <taxon>Craniata</taxon>
        <taxon>Vertebrata</taxon>
        <taxon>Euteleostomi</taxon>
        <taxon>Mammalia</taxon>
        <taxon>Eutheria</taxon>
        <taxon>Laurasiatheria</taxon>
        <taxon>Chiroptera</taxon>
        <taxon>Yangochiroptera</taxon>
        <taxon>Phyllostomidae</taxon>
        <taxon>Phyllostominae</taxon>
        <taxon>Phyllostomus</taxon>
    </lineage>
</organism>
<reference evidence="2 3" key="1">
    <citation type="journal article" date="2020" name="Nature">
        <title>Six reference-quality genomes reveal evolution of bat adaptations.</title>
        <authorList>
            <person name="Jebb D."/>
            <person name="Huang Z."/>
            <person name="Pippel M."/>
            <person name="Hughes G.M."/>
            <person name="Lavrichenko K."/>
            <person name="Devanna P."/>
            <person name="Winkler S."/>
            <person name="Jermiin L.S."/>
            <person name="Skirmuntt E.C."/>
            <person name="Katzourakis A."/>
            <person name="Burkitt-Gray L."/>
            <person name="Ray D.A."/>
            <person name="Sullivan K.A.M."/>
            <person name="Roscito J.G."/>
            <person name="Kirilenko B.M."/>
            <person name="Davalos L.M."/>
            <person name="Corthals A.P."/>
            <person name="Power M.L."/>
            <person name="Jones G."/>
            <person name="Ransome R.D."/>
            <person name="Dechmann D.K.N."/>
            <person name="Locatelli A.G."/>
            <person name="Puechmaille S.J."/>
            <person name="Fedrigo O."/>
            <person name="Jarvis E.D."/>
            <person name="Hiller M."/>
            <person name="Vernes S.C."/>
            <person name="Myers E.W."/>
            <person name="Teeling E.C."/>
        </authorList>
    </citation>
    <scope>NUCLEOTIDE SEQUENCE [LARGE SCALE GENOMIC DNA]</scope>
    <source>
        <strain evidence="2">Bat1K_MPI-CBG_1</strain>
    </source>
</reference>